<dbReference type="Proteomes" id="UP000789920">
    <property type="component" value="Unassembled WGS sequence"/>
</dbReference>
<reference evidence="1" key="1">
    <citation type="submission" date="2021-06" db="EMBL/GenBank/DDBJ databases">
        <authorList>
            <person name="Kallberg Y."/>
            <person name="Tangrot J."/>
            <person name="Rosling A."/>
        </authorList>
    </citation>
    <scope>NUCLEOTIDE SEQUENCE</scope>
    <source>
        <strain evidence="1">MA461A</strain>
    </source>
</reference>
<comment type="caution">
    <text evidence="1">The sequence shown here is derived from an EMBL/GenBank/DDBJ whole genome shotgun (WGS) entry which is preliminary data.</text>
</comment>
<feature type="non-terminal residue" evidence="1">
    <location>
        <position position="1"/>
    </location>
</feature>
<protein>
    <submittedName>
        <fullName evidence="1">2235_t:CDS:1</fullName>
    </submittedName>
</protein>
<feature type="non-terminal residue" evidence="1">
    <location>
        <position position="110"/>
    </location>
</feature>
<organism evidence="1 2">
    <name type="scientific">Racocetra persica</name>
    <dbReference type="NCBI Taxonomy" id="160502"/>
    <lineage>
        <taxon>Eukaryota</taxon>
        <taxon>Fungi</taxon>
        <taxon>Fungi incertae sedis</taxon>
        <taxon>Mucoromycota</taxon>
        <taxon>Glomeromycotina</taxon>
        <taxon>Glomeromycetes</taxon>
        <taxon>Diversisporales</taxon>
        <taxon>Gigasporaceae</taxon>
        <taxon>Racocetra</taxon>
    </lineage>
</organism>
<accession>A0ACA9SJ19</accession>
<gene>
    <name evidence="1" type="ORF">RPERSI_LOCUS31835</name>
</gene>
<evidence type="ECO:0000313" key="2">
    <source>
        <dbReference type="Proteomes" id="UP000789920"/>
    </source>
</evidence>
<name>A0ACA9SJ19_9GLOM</name>
<sequence length="110" mass="12873">ILLKTLAKYNDETLAEIKRTRNCHFINYGTKTKIIKLFSQYARKSEVKLLVSQSDLYQLSIPNTEIRLIGALQPNYFHAKEKVYNDLFSVLFIDFDHSLHKNIGKLKAKR</sequence>
<evidence type="ECO:0000313" key="1">
    <source>
        <dbReference type="EMBL" id="CAG8841355.1"/>
    </source>
</evidence>
<keyword evidence="2" id="KW-1185">Reference proteome</keyword>
<dbReference type="EMBL" id="CAJVQC010130039">
    <property type="protein sequence ID" value="CAG8841355.1"/>
    <property type="molecule type" value="Genomic_DNA"/>
</dbReference>
<proteinExistence type="predicted"/>